<keyword evidence="2" id="KW-1185">Reference proteome</keyword>
<protein>
    <submittedName>
        <fullName evidence="1">Uncharacterized protein</fullName>
    </submittedName>
</protein>
<proteinExistence type="predicted"/>
<reference evidence="1" key="1">
    <citation type="submission" date="2020-04" db="EMBL/GenBank/DDBJ databases">
        <authorList>
            <person name="Alioto T."/>
            <person name="Alioto T."/>
            <person name="Gomez Garrido J."/>
        </authorList>
    </citation>
    <scope>NUCLEOTIDE SEQUENCE</scope>
    <source>
        <strain evidence="1">A484AB</strain>
    </source>
</reference>
<evidence type="ECO:0000313" key="1">
    <source>
        <dbReference type="EMBL" id="CAB4003539.1"/>
    </source>
</evidence>
<sequence length="130" mass="14163">MAPDITNHGWAVANMVSIVWMDLPPATYGVLENVHCKHKSGCSNKRCSCFKENFHCMDLCHSEGCANHSGSRDEDSENEAEGYKMQKMKLKTIVRAIMIMETIEGCEDDVAGCGSGSKSDVVGGRSSIES</sequence>
<comment type="caution">
    <text evidence="1">The sequence shown here is derived from an EMBL/GenBank/DDBJ whole genome shotgun (WGS) entry which is preliminary data.</text>
</comment>
<gene>
    <name evidence="1" type="ORF">PACLA_8A086501</name>
</gene>
<dbReference type="Proteomes" id="UP001152795">
    <property type="component" value="Unassembled WGS sequence"/>
</dbReference>
<organism evidence="1 2">
    <name type="scientific">Paramuricea clavata</name>
    <name type="common">Red gorgonian</name>
    <name type="synonym">Violescent sea-whip</name>
    <dbReference type="NCBI Taxonomy" id="317549"/>
    <lineage>
        <taxon>Eukaryota</taxon>
        <taxon>Metazoa</taxon>
        <taxon>Cnidaria</taxon>
        <taxon>Anthozoa</taxon>
        <taxon>Octocorallia</taxon>
        <taxon>Malacalcyonacea</taxon>
        <taxon>Plexauridae</taxon>
        <taxon>Paramuricea</taxon>
    </lineage>
</organism>
<dbReference type="AlphaFoldDB" id="A0A7D9IES0"/>
<accession>A0A7D9IES0</accession>
<dbReference type="EMBL" id="CACRXK020004657">
    <property type="protein sequence ID" value="CAB4003539.1"/>
    <property type="molecule type" value="Genomic_DNA"/>
</dbReference>
<evidence type="ECO:0000313" key="2">
    <source>
        <dbReference type="Proteomes" id="UP001152795"/>
    </source>
</evidence>
<name>A0A7D9IES0_PARCT</name>